<reference evidence="3" key="1">
    <citation type="submission" date="2017-02" db="UniProtKB">
        <authorList>
            <consortium name="WormBaseParasite"/>
        </authorList>
    </citation>
    <scope>IDENTIFICATION</scope>
</reference>
<dbReference type="Proteomes" id="UP000274131">
    <property type="component" value="Unassembled WGS sequence"/>
</dbReference>
<accession>A0A0N4V473</accession>
<dbReference type="EMBL" id="UXUI01007901">
    <property type="protein sequence ID" value="VDD89843.1"/>
    <property type="molecule type" value="Genomic_DNA"/>
</dbReference>
<dbReference type="AlphaFoldDB" id="A0A0N4V473"/>
<dbReference type="STRING" id="51028.A0A0N4V473"/>
<organism evidence="3">
    <name type="scientific">Enterobius vermicularis</name>
    <name type="common">Human pinworm</name>
    <dbReference type="NCBI Taxonomy" id="51028"/>
    <lineage>
        <taxon>Eukaryota</taxon>
        <taxon>Metazoa</taxon>
        <taxon>Ecdysozoa</taxon>
        <taxon>Nematoda</taxon>
        <taxon>Chromadorea</taxon>
        <taxon>Rhabditida</taxon>
        <taxon>Spirurina</taxon>
        <taxon>Oxyuridomorpha</taxon>
        <taxon>Oxyuroidea</taxon>
        <taxon>Oxyuridae</taxon>
        <taxon>Enterobius</taxon>
    </lineage>
</organism>
<name>A0A0N4V473_ENTVE</name>
<dbReference type="OrthoDB" id="7481291at2759"/>
<proteinExistence type="predicted"/>
<gene>
    <name evidence="1" type="ORF">EVEC_LOCUS4594</name>
</gene>
<evidence type="ECO:0000313" key="2">
    <source>
        <dbReference type="Proteomes" id="UP000274131"/>
    </source>
</evidence>
<protein>
    <submittedName>
        <fullName evidence="3">CHCH domain-containing protein</fullName>
    </submittedName>
</protein>
<dbReference type="WBParaSite" id="EVEC_0000488601-mRNA-1">
    <property type="protein sequence ID" value="EVEC_0000488601-mRNA-1"/>
    <property type="gene ID" value="EVEC_0000488601"/>
</dbReference>
<dbReference type="Gene3D" id="1.10.287.2900">
    <property type="match status" value="1"/>
</dbReference>
<evidence type="ECO:0000313" key="3">
    <source>
        <dbReference type="WBParaSite" id="EVEC_0000488601-mRNA-1"/>
    </source>
</evidence>
<evidence type="ECO:0000313" key="1">
    <source>
        <dbReference type="EMBL" id="VDD89843.1"/>
    </source>
</evidence>
<sequence length="130" mass="14775">MFFKKYEVIRSPGSENATLAPNIDRDTAKESQHTQLLLTTKELQSPIRRGYDYLEDYKKLETPVGPRFPDGSINWTCDCMGGGTLVAHHCGFHFRKVYKCMMDAETPEDASARCSAQFVDWVSCMRDLNG</sequence>
<keyword evidence="2" id="KW-1185">Reference proteome</keyword>
<reference evidence="1 2" key="2">
    <citation type="submission" date="2018-10" db="EMBL/GenBank/DDBJ databases">
        <authorList>
            <consortium name="Pathogen Informatics"/>
        </authorList>
    </citation>
    <scope>NUCLEOTIDE SEQUENCE [LARGE SCALE GENOMIC DNA]</scope>
</reference>